<dbReference type="GO" id="GO:0006281">
    <property type="term" value="P:DNA repair"/>
    <property type="evidence" value="ECO:0007669"/>
    <property type="project" value="UniProtKB-KW"/>
</dbReference>
<evidence type="ECO:0000256" key="4">
    <source>
        <dbReference type="ARBA" id="ARBA00022763"/>
    </source>
</evidence>
<organism evidence="13">
    <name type="scientific">Thermosporothrix sp. COM3</name>
    <dbReference type="NCBI Taxonomy" id="2490863"/>
    <lineage>
        <taxon>Bacteria</taxon>
        <taxon>Bacillati</taxon>
        <taxon>Chloroflexota</taxon>
        <taxon>Ktedonobacteria</taxon>
        <taxon>Ktedonobacterales</taxon>
        <taxon>Thermosporotrichaceae</taxon>
        <taxon>Thermosporothrix</taxon>
    </lineage>
</organism>
<keyword evidence="7" id="KW-0269">Exonuclease</keyword>
<feature type="domain" description="DNA2/NAM7 helicase helicase" evidence="11">
    <location>
        <begin position="672"/>
        <end position="743"/>
    </location>
</feature>
<dbReference type="SUPFAM" id="SSF52540">
    <property type="entry name" value="P-loop containing nucleoside triphosphate hydrolases"/>
    <property type="match status" value="1"/>
</dbReference>
<sequence>MNVMHTNEHLADGQPDCFLCTLDRSSHAFHETQIEGRILSAQETSYQGERFATFFLDTGSRYIALHLSHSYYRSLVQALRERREAIRKAPLNLRAYHLPAEPEPIEQQGVSWYHYFGNQYSLAILEPDTLLNITDLNQAEYCPRQYLLQRLLPSPSSIEAIRGNLVHYCFKELLKEHDRNPDPGPALDILQQHLEEALKLYSIDIALAQFTPDALRAEVQPHLESLARWYESERTTLWDLATPSNGQQVRAETFLLAPEIGLRGRLDLFWQQGERQRLLELKTGGANGKLPKTAHRWQVLGYHALLAVRRDSKMKRALGTLLYSGTPGQAQTFGIPSTIRELQRVVETRNILVLHQISAIPSPPPERRCPRCSLRHECNTISSLLQWEPPDLTDDPLDAESPFPNVRINEERPFFAHYYHLLQLEGREAEKQQAQLWQAPVLERIERGVALRGLEPLGEARAEKDGWEQTFRCINTSELREGDEILLSDGDPIRGEVVSGTILRISAEEVTVWTRELIAHPHLIDRYSSDLVHTRTLQNLTRWLQVEPHLRDLVAGKVRPRFYERHVEGRPEFNIEQNLAVTRALQMRDYLLVHGPPGTGKTSVIAEIVRRLCAEGKRVLLAAFTNQAVDNILKRLEKEGFTDYIRLGHERSIDPQVQHRLLQTLVDDPASVHEVLQRMPVIASTTATWSSDKYGENGLHFDVAVIDEAGQLTIPAILGALRFAKRFILVGDEKQLPPLVQSQEAAELGLSESLFSQLKRLDDEYMQQAPQAISACVPLRVQYRMNKWISHFASRVFYQDQLVAAPEIANQRLRFTRKPEKLSEPEPAFVVPMLVPGHPLVFLDVPGNEDEHKISTTEAQAVRALVGGLLARGVAPQDIGIIAPYRAQVALLRRTLLQPDISYEWEGTPDISIDTVDRFQGGERPVIIISFATAREPARDTLRRDFLVDPHRLNVALTRAQQKLMLVGSVAALENLPIFNRLITYCRSMKTITPYHPS</sequence>
<keyword evidence="3" id="KW-0547">Nucleotide-binding</keyword>
<dbReference type="PANTHER" id="PTHR43788">
    <property type="entry name" value="DNA2/NAM7 HELICASE FAMILY MEMBER"/>
    <property type="match status" value="1"/>
</dbReference>
<feature type="domain" description="DNA2/NAM7 helicase-like C-terminal" evidence="12">
    <location>
        <begin position="752"/>
        <end position="969"/>
    </location>
</feature>
<dbReference type="InterPro" id="IPR027417">
    <property type="entry name" value="P-loop_NTPase"/>
</dbReference>
<evidence type="ECO:0000256" key="7">
    <source>
        <dbReference type="ARBA" id="ARBA00022839"/>
    </source>
</evidence>
<keyword evidence="4" id="KW-0227">DNA damage</keyword>
<dbReference type="GO" id="GO:0004527">
    <property type="term" value="F:exonuclease activity"/>
    <property type="evidence" value="ECO:0007669"/>
    <property type="project" value="UniProtKB-KW"/>
</dbReference>
<keyword evidence="6" id="KW-0347">Helicase</keyword>
<evidence type="ECO:0000256" key="6">
    <source>
        <dbReference type="ARBA" id="ARBA00022806"/>
    </source>
</evidence>
<accession>A0A455SNP5</accession>
<evidence type="ECO:0000259" key="12">
    <source>
        <dbReference type="Pfam" id="PF13087"/>
    </source>
</evidence>
<dbReference type="PANTHER" id="PTHR43788:SF8">
    <property type="entry name" value="DNA-BINDING PROTEIN SMUBP-2"/>
    <property type="match status" value="1"/>
</dbReference>
<evidence type="ECO:0000259" key="10">
    <source>
        <dbReference type="Pfam" id="PF12705"/>
    </source>
</evidence>
<evidence type="ECO:0000313" key="13">
    <source>
        <dbReference type="EMBL" id="BBH89028.1"/>
    </source>
</evidence>
<evidence type="ECO:0000256" key="9">
    <source>
        <dbReference type="ARBA" id="ARBA00023204"/>
    </source>
</evidence>
<dbReference type="GO" id="GO:0005524">
    <property type="term" value="F:ATP binding"/>
    <property type="evidence" value="ECO:0007669"/>
    <property type="project" value="UniProtKB-KW"/>
</dbReference>
<feature type="domain" description="PD-(D/E)XK endonuclease-like" evidence="10">
    <location>
        <begin position="133"/>
        <end position="378"/>
    </location>
</feature>
<reference evidence="13" key="1">
    <citation type="submission" date="2018-12" db="EMBL/GenBank/DDBJ databases">
        <title>Novel natural products biosynthetic potential of the class Ktedonobacteria.</title>
        <authorList>
            <person name="Zheng Y."/>
            <person name="Saitou A."/>
            <person name="Wang C.M."/>
            <person name="Toyoda A."/>
            <person name="Minakuchi Y."/>
            <person name="Sekiguchi Y."/>
            <person name="Ueda K."/>
            <person name="Takano H."/>
            <person name="Sakai Y."/>
            <person name="Yokota A."/>
            <person name="Yabe S."/>
        </authorList>
    </citation>
    <scope>NUCLEOTIDE SEQUENCE</scope>
    <source>
        <strain evidence="13">COM3</strain>
    </source>
</reference>
<dbReference type="InterPro" id="IPR011604">
    <property type="entry name" value="PDDEXK-like_dom_sf"/>
</dbReference>
<dbReference type="GO" id="GO:0043139">
    <property type="term" value="F:5'-3' DNA helicase activity"/>
    <property type="evidence" value="ECO:0007669"/>
    <property type="project" value="TreeGrafter"/>
</dbReference>
<dbReference type="AlphaFoldDB" id="A0A455SNP5"/>
<dbReference type="Pfam" id="PF13086">
    <property type="entry name" value="AAA_11"/>
    <property type="match status" value="2"/>
</dbReference>
<evidence type="ECO:0000256" key="3">
    <source>
        <dbReference type="ARBA" id="ARBA00022741"/>
    </source>
</evidence>
<name>A0A455SNP5_9CHLR</name>
<dbReference type="CDD" id="cd18808">
    <property type="entry name" value="SF1_C_Upf1"/>
    <property type="match status" value="1"/>
</dbReference>
<evidence type="ECO:0000256" key="2">
    <source>
        <dbReference type="ARBA" id="ARBA00022722"/>
    </source>
</evidence>
<dbReference type="InterPro" id="IPR047187">
    <property type="entry name" value="SF1_C_Upf1"/>
</dbReference>
<dbReference type="Gene3D" id="3.90.320.10">
    <property type="match status" value="1"/>
</dbReference>
<keyword evidence="8" id="KW-0067">ATP-binding</keyword>
<comment type="similarity">
    <text evidence="1">Belongs to the DNA2/NAM7 helicase family.</text>
</comment>
<protein>
    <submittedName>
        <fullName evidence="13">ATPase AAA</fullName>
    </submittedName>
</protein>
<proteinExistence type="inferred from homology"/>
<keyword evidence="2" id="KW-0540">Nuclease</keyword>
<dbReference type="InterPro" id="IPR038726">
    <property type="entry name" value="PDDEXK_AddAB-type"/>
</dbReference>
<keyword evidence="9" id="KW-0234">DNA repair</keyword>
<evidence type="ECO:0000259" key="11">
    <source>
        <dbReference type="Pfam" id="PF13086"/>
    </source>
</evidence>
<evidence type="ECO:0000256" key="8">
    <source>
        <dbReference type="ARBA" id="ARBA00022840"/>
    </source>
</evidence>
<dbReference type="InterPro" id="IPR041677">
    <property type="entry name" value="DNA2/NAM7_AAA_11"/>
</dbReference>
<keyword evidence="5" id="KW-0378">Hydrolase</keyword>
<dbReference type="Pfam" id="PF12705">
    <property type="entry name" value="PDDEXK_1"/>
    <property type="match status" value="1"/>
</dbReference>
<dbReference type="Pfam" id="PF13087">
    <property type="entry name" value="AAA_12"/>
    <property type="match status" value="1"/>
</dbReference>
<dbReference type="InterPro" id="IPR050534">
    <property type="entry name" value="Coronavir_polyprotein_1ab"/>
</dbReference>
<evidence type="ECO:0000256" key="1">
    <source>
        <dbReference type="ARBA" id="ARBA00007913"/>
    </source>
</evidence>
<evidence type="ECO:0000256" key="5">
    <source>
        <dbReference type="ARBA" id="ARBA00022801"/>
    </source>
</evidence>
<gene>
    <name evidence="13" type="ORF">KTC_37790</name>
</gene>
<dbReference type="InterPro" id="IPR041679">
    <property type="entry name" value="DNA2/NAM7-like_C"/>
</dbReference>
<dbReference type="Gene3D" id="3.40.50.300">
    <property type="entry name" value="P-loop containing nucleotide triphosphate hydrolases"/>
    <property type="match status" value="3"/>
</dbReference>
<dbReference type="EMBL" id="AP019376">
    <property type="protein sequence ID" value="BBH89028.1"/>
    <property type="molecule type" value="Genomic_DNA"/>
</dbReference>
<feature type="domain" description="DNA2/NAM7 helicase helicase" evidence="11">
    <location>
        <begin position="573"/>
        <end position="668"/>
    </location>
</feature>